<sequence>MPILDYGMLLGPGALYRAQLMVRTVMAWPADEARRRQYMATVMSMHLAELEEAGANLPDPASGESWEDTIEAIEHAEDWHASVEQLGGWFAEAGGYRTVAAAPGFEAFTADMGSRLGDWFAAGLILALVRRMATHHRDLPGGASINKAVFILERVHLPMVPRNSHDLRRAWKTYKPVAHFCAALFDLFLEAMMMGKSPEESAVLIEEELNEEFLLFLSEAEAYLEFGLRYQPPRTKGQPLLPHDETWTFPEYRPWPNSPRKAAPLDGVLLRAAMEYRAPVPSA</sequence>
<protein>
    <submittedName>
        <fullName evidence="1">Uncharacterized protein</fullName>
    </submittedName>
</protein>
<gene>
    <name evidence="1" type="ORF">H261_18050</name>
</gene>
<reference evidence="1 2" key="1">
    <citation type="journal article" date="2014" name="Genome Announc.">
        <title>Draft Genome Sequence of Magnetospirillum sp. Strain SO-1, a Freshwater Magnetotactic Bacterium Isolated from the Ol'khovka River, Russia.</title>
        <authorList>
            <person name="Grouzdev D.S."/>
            <person name="Dziuba M.V."/>
            <person name="Sukhacheva M.S."/>
            <person name="Mardanov A.V."/>
            <person name="Beletskiy A.V."/>
            <person name="Kuznetsov B.B."/>
            <person name="Skryabin K.G."/>
        </authorList>
    </citation>
    <scope>NUCLEOTIDE SEQUENCE [LARGE SCALE GENOMIC DNA]</scope>
    <source>
        <strain evidence="1 2">SO-1</strain>
    </source>
</reference>
<comment type="caution">
    <text evidence="1">The sequence shown here is derived from an EMBL/GenBank/DDBJ whole genome shotgun (WGS) entry which is preliminary data.</text>
</comment>
<name>M2Y5Z0_9PROT</name>
<proteinExistence type="predicted"/>
<dbReference type="Proteomes" id="UP000011744">
    <property type="component" value="Unassembled WGS sequence"/>
</dbReference>
<evidence type="ECO:0000313" key="1">
    <source>
        <dbReference type="EMBL" id="EME68486.1"/>
    </source>
</evidence>
<dbReference type="AlphaFoldDB" id="M2Y5Z0"/>
<organism evidence="1 2">
    <name type="scientific">Paramagnetospirillum caucaseum</name>
    <dbReference type="NCBI Taxonomy" id="1244869"/>
    <lineage>
        <taxon>Bacteria</taxon>
        <taxon>Pseudomonadati</taxon>
        <taxon>Pseudomonadota</taxon>
        <taxon>Alphaproteobacteria</taxon>
        <taxon>Rhodospirillales</taxon>
        <taxon>Magnetospirillaceae</taxon>
        <taxon>Paramagnetospirillum</taxon>
    </lineage>
</organism>
<dbReference type="STRING" id="1244869.H261_18050"/>
<dbReference type="EMBL" id="AONQ01000063">
    <property type="protein sequence ID" value="EME68486.1"/>
    <property type="molecule type" value="Genomic_DNA"/>
</dbReference>
<dbReference type="PATRIC" id="fig|1244869.3.peg.3610"/>
<evidence type="ECO:0000313" key="2">
    <source>
        <dbReference type="Proteomes" id="UP000011744"/>
    </source>
</evidence>
<keyword evidence="2" id="KW-1185">Reference proteome</keyword>
<accession>M2Y5Z0</accession>